<name>A0A1M6PCB6_9FIRM</name>
<dbReference type="AlphaFoldDB" id="A0A1M6PCB6"/>
<accession>A0A1M6PCB6</accession>
<dbReference type="InterPro" id="IPR001448">
    <property type="entry name" value="SASP_alpha/beta-type"/>
</dbReference>
<evidence type="ECO:0000313" key="4">
    <source>
        <dbReference type="EMBL" id="SHK05595.1"/>
    </source>
</evidence>
<dbReference type="InterPro" id="IPR018126">
    <property type="entry name" value="SASP_alpha/beta-type_CS"/>
</dbReference>
<dbReference type="Proteomes" id="UP000184082">
    <property type="component" value="Unassembled WGS sequence"/>
</dbReference>
<dbReference type="EMBL" id="FRAJ01000008">
    <property type="protein sequence ID" value="SHK05595.1"/>
    <property type="molecule type" value="Genomic_DNA"/>
</dbReference>
<proteinExistence type="inferred from homology"/>
<dbReference type="Gene3D" id="6.10.10.80">
    <property type="entry name" value="Small, acid-soluble spore protein, alpha/beta type-like"/>
    <property type="match status" value="1"/>
</dbReference>
<dbReference type="Pfam" id="PF00269">
    <property type="entry name" value="SASP"/>
    <property type="match status" value="1"/>
</dbReference>
<comment type="similarity">
    <text evidence="2">Belongs to the alpha/beta-type SASP family.</text>
</comment>
<dbReference type="PROSITE" id="PS00304">
    <property type="entry name" value="SASP_1"/>
    <property type="match status" value="1"/>
</dbReference>
<dbReference type="InterPro" id="IPR038300">
    <property type="entry name" value="SASP_sf_alpha/beta"/>
</dbReference>
<comment type="function">
    <text evidence="1">SASP are bound to spore DNA. They are double-stranded DNA-binding proteins that cause DNA to change to an a-like conformation. They protect the DNA backbone from chemical and enzymatic cleavage and are thus involved in dormant spore's high resistance to UV light.</text>
</comment>
<sequence length="58" mass="6616">MAKRNNVSPEARMAFQQLKEEIARELGVYDTVKKHGWGEVSSRNCGNIVKKALEKKLK</sequence>
<evidence type="ECO:0000256" key="2">
    <source>
        <dbReference type="ARBA" id="ARBA00005442"/>
    </source>
</evidence>
<organism evidence="4 5">
    <name type="scientific">Caminicella sporogenes DSM 14501</name>
    <dbReference type="NCBI Taxonomy" id="1121266"/>
    <lineage>
        <taxon>Bacteria</taxon>
        <taxon>Bacillati</taxon>
        <taxon>Bacillota</taxon>
        <taxon>Clostridia</taxon>
        <taxon>Peptostreptococcales</taxon>
        <taxon>Caminicellaceae</taxon>
        <taxon>Caminicella</taxon>
    </lineage>
</organism>
<dbReference type="GO" id="GO:0003690">
    <property type="term" value="F:double-stranded DNA binding"/>
    <property type="evidence" value="ECO:0007669"/>
    <property type="project" value="InterPro"/>
</dbReference>
<dbReference type="STRING" id="1121266.SAMN02745883_01143"/>
<evidence type="ECO:0000256" key="1">
    <source>
        <dbReference type="ARBA" id="ARBA00003863"/>
    </source>
</evidence>
<reference evidence="4 5" key="1">
    <citation type="submission" date="2016-11" db="EMBL/GenBank/DDBJ databases">
        <authorList>
            <person name="Jaros S."/>
            <person name="Januszkiewicz K."/>
            <person name="Wedrychowicz H."/>
        </authorList>
    </citation>
    <scope>NUCLEOTIDE SEQUENCE [LARGE SCALE GENOMIC DNA]</scope>
    <source>
        <strain evidence="4 5">DSM 14501</strain>
    </source>
</reference>
<evidence type="ECO:0000256" key="3">
    <source>
        <dbReference type="ARBA" id="ARBA00023125"/>
    </source>
</evidence>
<dbReference type="GO" id="GO:0006265">
    <property type="term" value="P:DNA topological change"/>
    <property type="evidence" value="ECO:0007669"/>
    <property type="project" value="InterPro"/>
</dbReference>
<protein>
    <submittedName>
        <fullName evidence="4">Small acid-soluble spore protein F (Minor alpha/beta-type SASP)</fullName>
    </submittedName>
</protein>
<dbReference type="RefSeq" id="WP_072966495.1">
    <property type="nucleotide sequence ID" value="NZ_FRAJ01000008.1"/>
</dbReference>
<keyword evidence="3" id="KW-0238">DNA-binding</keyword>
<gene>
    <name evidence="4" type="ORF">SAMN02745883_01143</name>
</gene>
<evidence type="ECO:0000313" key="5">
    <source>
        <dbReference type="Proteomes" id="UP000184082"/>
    </source>
</evidence>
<keyword evidence="5" id="KW-1185">Reference proteome</keyword>